<accession>A0ABT6WYC8</accession>
<organism evidence="6 7">
    <name type="scientific">Actinoplanes sandaracinus</name>
    <dbReference type="NCBI Taxonomy" id="3045177"/>
    <lineage>
        <taxon>Bacteria</taxon>
        <taxon>Bacillati</taxon>
        <taxon>Actinomycetota</taxon>
        <taxon>Actinomycetes</taxon>
        <taxon>Micromonosporales</taxon>
        <taxon>Micromonosporaceae</taxon>
        <taxon>Actinoplanes</taxon>
    </lineage>
</organism>
<dbReference type="InterPro" id="IPR009057">
    <property type="entry name" value="Homeodomain-like_sf"/>
</dbReference>
<dbReference type="Pfam" id="PF00440">
    <property type="entry name" value="TetR_N"/>
    <property type="match status" value="1"/>
</dbReference>
<reference evidence="6 7" key="1">
    <citation type="submission" date="2023-05" db="EMBL/GenBank/DDBJ databases">
        <title>Actinoplanes sp. NEAU-A12 genome sequencing.</title>
        <authorList>
            <person name="Wang Z.-S."/>
        </authorList>
    </citation>
    <scope>NUCLEOTIDE SEQUENCE [LARGE SCALE GENOMIC DNA]</scope>
    <source>
        <strain evidence="6 7">NEAU-A12</strain>
    </source>
</reference>
<dbReference type="PROSITE" id="PS50977">
    <property type="entry name" value="HTH_TETR_2"/>
    <property type="match status" value="1"/>
</dbReference>
<evidence type="ECO:0000256" key="3">
    <source>
        <dbReference type="ARBA" id="ARBA00023163"/>
    </source>
</evidence>
<keyword evidence="2 4" id="KW-0238">DNA-binding</keyword>
<dbReference type="PANTHER" id="PTHR30055:SF234">
    <property type="entry name" value="HTH-TYPE TRANSCRIPTIONAL REGULATOR BETI"/>
    <property type="match status" value="1"/>
</dbReference>
<dbReference type="RefSeq" id="WP_282766147.1">
    <property type="nucleotide sequence ID" value="NZ_JASCTH010000036.1"/>
</dbReference>
<protein>
    <submittedName>
        <fullName evidence="6">TetR/AcrR family transcriptional regulator</fullName>
    </submittedName>
</protein>
<evidence type="ECO:0000313" key="7">
    <source>
        <dbReference type="Proteomes" id="UP001241758"/>
    </source>
</evidence>
<dbReference type="PRINTS" id="PR00455">
    <property type="entry name" value="HTHTETR"/>
</dbReference>
<keyword evidence="1" id="KW-0805">Transcription regulation</keyword>
<proteinExistence type="predicted"/>
<dbReference type="Gene3D" id="1.10.357.10">
    <property type="entry name" value="Tetracycline Repressor, domain 2"/>
    <property type="match status" value="1"/>
</dbReference>
<dbReference type="InterPro" id="IPR001647">
    <property type="entry name" value="HTH_TetR"/>
</dbReference>
<dbReference type="EMBL" id="JASCTH010000036">
    <property type="protein sequence ID" value="MDI6104737.1"/>
    <property type="molecule type" value="Genomic_DNA"/>
</dbReference>
<sequence length="207" mass="22040">MTQDGGTRAARREQAVEALLDAALESLVTVGFAATTTRGVAQLAGVSQGLQQHYFPTKAALIDAAILRLAGRLLDEASQPVEGATERDRARHLLRRVWDSYRSPVLAVVAELLVLARTHPDTAEKTASTLVAVTGRVVEVAEMAMPTYARHAGFRDALLLALSAIRDTTTVTRIPGTAPAVPTLESITAAFLRAVGGHRISRAREIG</sequence>
<dbReference type="Proteomes" id="UP001241758">
    <property type="component" value="Unassembled WGS sequence"/>
</dbReference>
<evidence type="ECO:0000259" key="5">
    <source>
        <dbReference type="PROSITE" id="PS50977"/>
    </source>
</evidence>
<evidence type="ECO:0000313" key="6">
    <source>
        <dbReference type="EMBL" id="MDI6104737.1"/>
    </source>
</evidence>
<dbReference type="SUPFAM" id="SSF46689">
    <property type="entry name" value="Homeodomain-like"/>
    <property type="match status" value="1"/>
</dbReference>
<keyword evidence="7" id="KW-1185">Reference proteome</keyword>
<name>A0ABT6WYC8_9ACTN</name>
<feature type="DNA-binding region" description="H-T-H motif" evidence="4">
    <location>
        <begin position="36"/>
        <end position="55"/>
    </location>
</feature>
<evidence type="ECO:0000256" key="4">
    <source>
        <dbReference type="PROSITE-ProRule" id="PRU00335"/>
    </source>
</evidence>
<dbReference type="InterPro" id="IPR050109">
    <property type="entry name" value="HTH-type_TetR-like_transc_reg"/>
</dbReference>
<comment type="caution">
    <text evidence="6">The sequence shown here is derived from an EMBL/GenBank/DDBJ whole genome shotgun (WGS) entry which is preliminary data.</text>
</comment>
<feature type="domain" description="HTH tetR-type" evidence="5">
    <location>
        <begin position="13"/>
        <end position="73"/>
    </location>
</feature>
<dbReference type="PANTHER" id="PTHR30055">
    <property type="entry name" value="HTH-TYPE TRANSCRIPTIONAL REGULATOR RUTR"/>
    <property type="match status" value="1"/>
</dbReference>
<evidence type="ECO:0000256" key="2">
    <source>
        <dbReference type="ARBA" id="ARBA00023125"/>
    </source>
</evidence>
<evidence type="ECO:0000256" key="1">
    <source>
        <dbReference type="ARBA" id="ARBA00023015"/>
    </source>
</evidence>
<keyword evidence="3" id="KW-0804">Transcription</keyword>
<gene>
    <name evidence="6" type="ORF">QLQ12_39720</name>
</gene>